<dbReference type="PROSITE" id="PS51781">
    <property type="entry name" value="SH3B"/>
    <property type="match status" value="1"/>
</dbReference>
<feature type="domain" description="SH3b" evidence="3">
    <location>
        <begin position="276"/>
        <end position="340"/>
    </location>
</feature>
<gene>
    <name evidence="4" type="ORF">MNBD_NITROSPIRAE01-1114</name>
</gene>
<proteinExistence type="predicted"/>
<evidence type="ECO:0000256" key="2">
    <source>
        <dbReference type="SAM" id="Phobius"/>
    </source>
</evidence>
<keyword evidence="2" id="KW-0812">Transmembrane</keyword>
<keyword evidence="2" id="KW-0472">Membrane</keyword>
<dbReference type="AlphaFoldDB" id="A0A3B1DPS6"/>
<evidence type="ECO:0000256" key="1">
    <source>
        <dbReference type="SAM" id="Coils"/>
    </source>
</evidence>
<keyword evidence="2" id="KW-1133">Transmembrane helix</keyword>
<feature type="coiled-coil region" evidence="1">
    <location>
        <begin position="84"/>
        <end position="118"/>
    </location>
</feature>
<reference evidence="4" key="1">
    <citation type="submission" date="2018-06" db="EMBL/GenBank/DDBJ databases">
        <authorList>
            <person name="Zhirakovskaya E."/>
        </authorList>
    </citation>
    <scope>NUCLEOTIDE SEQUENCE</scope>
</reference>
<accession>A0A3B1DPS6</accession>
<dbReference type="Pfam" id="PF08239">
    <property type="entry name" value="SH3_3"/>
    <property type="match status" value="1"/>
</dbReference>
<dbReference type="Gene3D" id="2.30.30.40">
    <property type="entry name" value="SH3 Domains"/>
    <property type="match status" value="1"/>
</dbReference>
<dbReference type="EMBL" id="UOGF01000061">
    <property type="protein sequence ID" value="VAX30667.1"/>
    <property type="molecule type" value="Genomic_DNA"/>
</dbReference>
<evidence type="ECO:0000259" key="3">
    <source>
        <dbReference type="PROSITE" id="PS51781"/>
    </source>
</evidence>
<feature type="transmembrane region" description="Helical" evidence="2">
    <location>
        <begin position="50"/>
        <end position="68"/>
    </location>
</feature>
<organism evidence="4">
    <name type="scientific">hydrothermal vent metagenome</name>
    <dbReference type="NCBI Taxonomy" id="652676"/>
    <lineage>
        <taxon>unclassified sequences</taxon>
        <taxon>metagenomes</taxon>
        <taxon>ecological metagenomes</taxon>
    </lineage>
</organism>
<protein>
    <recommendedName>
        <fullName evidence="3">SH3b domain-containing protein</fullName>
    </recommendedName>
</protein>
<sequence>MTWVDILIGVFTFFSIALAFTGTTIAESALAFGGDQWTDTHASFYRKITARGWFSLIFLAIAIGGIVAKEKMKEQALRDEVALIENLQTENLEHKDRISKQALNIAELQMQLSKANQNLSKNAEGIEAHHLKSLEAAFRLSGKSARGSDQALVRFKARASIPIPSQHFDQMRLSGGDQFYFATFIQNLSSRDLESIQLKIGDELYSLFKGREKGFFERTLRLPGNPNKQTLAVLLNPLLLNNLTLKVMVKPKDPLQGQSPFKDLVLSSPFSDHAKKIYKTTRADVLNMRSEPQAKTQLISRLPRGSYVRVLQNDVGKWTEAITSDGKQGWVLSQFLSEIK</sequence>
<evidence type="ECO:0000313" key="4">
    <source>
        <dbReference type="EMBL" id="VAX30667.1"/>
    </source>
</evidence>
<dbReference type="InterPro" id="IPR003646">
    <property type="entry name" value="SH3-like_bac-type"/>
</dbReference>
<keyword evidence="1" id="KW-0175">Coiled coil</keyword>
<name>A0A3B1DPS6_9ZZZZ</name>